<organism evidence="3 4">
    <name type="scientific">Herbidospora galbida</name>
    <dbReference type="NCBI Taxonomy" id="2575442"/>
    <lineage>
        <taxon>Bacteria</taxon>
        <taxon>Bacillati</taxon>
        <taxon>Actinomycetota</taxon>
        <taxon>Actinomycetes</taxon>
        <taxon>Streptosporangiales</taxon>
        <taxon>Streptosporangiaceae</taxon>
        <taxon>Herbidospora</taxon>
    </lineage>
</organism>
<dbReference type="AlphaFoldDB" id="A0A4U3MA65"/>
<dbReference type="EMBL" id="SZQA01000029">
    <property type="protein sequence ID" value="TKK85232.1"/>
    <property type="molecule type" value="Genomic_DNA"/>
</dbReference>
<reference evidence="3 4" key="1">
    <citation type="submission" date="2019-04" db="EMBL/GenBank/DDBJ databases">
        <title>Herbidospora sp. NEAU-GS14.nov., a novel actinomycete isolated from soil.</title>
        <authorList>
            <person name="Han L."/>
        </authorList>
    </citation>
    <scope>NUCLEOTIDE SEQUENCE [LARGE SCALE GENOMIC DNA]</scope>
    <source>
        <strain evidence="3 4">NEAU-GS14</strain>
    </source>
</reference>
<dbReference type="Gene3D" id="3.40.50.12780">
    <property type="entry name" value="N-terminal domain of ligase-like"/>
    <property type="match status" value="1"/>
</dbReference>
<dbReference type="InterPro" id="IPR045851">
    <property type="entry name" value="AMP-bd_C_sf"/>
</dbReference>
<dbReference type="OrthoDB" id="9803968at2"/>
<dbReference type="InterPro" id="IPR042099">
    <property type="entry name" value="ANL_N_sf"/>
</dbReference>
<keyword evidence="3" id="KW-0436">Ligase</keyword>
<dbReference type="RefSeq" id="WP_137249796.1">
    <property type="nucleotide sequence ID" value="NZ_SZQA01000029.1"/>
</dbReference>
<comment type="caution">
    <text evidence="3">The sequence shown here is derived from an EMBL/GenBank/DDBJ whole genome shotgun (WGS) entry which is preliminary data.</text>
</comment>
<name>A0A4U3MA65_9ACTN</name>
<dbReference type="Gene3D" id="3.30.300.30">
    <property type="match status" value="1"/>
</dbReference>
<dbReference type="Proteomes" id="UP000308705">
    <property type="component" value="Unassembled WGS sequence"/>
</dbReference>
<feature type="domain" description="AMP-dependent synthetase/ligase" evidence="1">
    <location>
        <begin position="112"/>
        <end position="318"/>
    </location>
</feature>
<proteinExistence type="predicted"/>
<gene>
    <name evidence="3" type="ORF">FDA94_26545</name>
</gene>
<dbReference type="PANTHER" id="PTHR43767:SF1">
    <property type="entry name" value="NONRIBOSOMAL PEPTIDE SYNTHASE PES1 (EUROFUNG)-RELATED"/>
    <property type="match status" value="1"/>
</dbReference>
<dbReference type="Pfam" id="PF13193">
    <property type="entry name" value="AMP-binding_C"/>
    <property type="match status" value="1"/>
</dbReference>
<dbReference type="InterPro" id="IPR020845">
    <property type="entry name" value="AMP-binding_CS"/>
</dbReference>
<keyword evidence="4" id="KW-1185">Reference proteome</keyword>
<evidence type="ECO:0000313" key="3">
    <source>
        <dbReference type="EMBL" id="TKK85232.1"/>
    </source>
</evidence>
<dbReference type="InterPro" id="IPR025110">
    <property type="entry name" value="AMP-bd_C"/>
</dbReference>
<evidence type="ECO:0000259" key="2">
    <source>
        <dbReference type="Pfam" id="PF13193"/>
    </source>
</evidence>
<accession>A0A4U3MA65</accession>
<dbReference type="InterPro" id="IPR050237">
    <property type="entry name" value="ATP-dep_AMP-bd_enzyme"/>
</dbReference>
<dbReference type="CDD" id="cd04433">
    <property type="entry name" value="AFD_class_I"/>
    <property type="match status" value="1"/>
</dbReference>
<protein>
    <submittedName>
        <fullName evidence="3">Long-chain fatty acid--CoA ligase</fullName>
    </submittedName>
</protein>
<dbReference type="Pfam" id="PF00501">
    <property type="entry name" value="AMP-binding"/>
    <property type="match status" value="1"/>
</dbReference>
<dbReference type="InterPro" id="IPR000873">
    <property type="entry name" value="AMP-dep_synth/lig_dom"/>
</dbReference>
<dbReference type="SUPFAM" id="SSF56801">
    <property type="entry name" value="Acetyl-CoA synthetase-like"/>
    <property type="match status" value="1"/>
</dbReference>
<evidence type="ECO:0000259" key="1">
    <source>
        <dbReference type="Pfam" id="PF00501"/>
    </source>
</evidence>
<dbReference type="GO" id="GO:0016878">
    <property type="term" value="F:acid-thiol ligase activity"/>
    <property type="evidence" value="ECO:0007669"/>
    <property type="project" value="UniProtKB-ARBA"/>
</dbReference>
<dbReference type="PANTHER" id="PTHR43767">
    <property type="entry name" value="LONG-CHAIN-FATTY-ACID--COA LIGASE"/>
    <property type="match status" value="1"/>
</dbReference>
<feature type="domain" description="AMP-binding enzyme C-terminal" evidence="2">
    <location>
        <begin position="366"/>
        <end position="437"/>
    </location>
</feature>
<sequence>MVFPAPLLALLSEEPHRPVFEHGSRVVTRAELLAMIGGMAGTLDAQGLRGKAVAFRTSVTPEAFAAQMAAHVLGCRVVGVRPGYSKAQLAHVLAMDVDHVVDDATLPEVGDATCPTPLGRPGDVAMLAFTSGSTGRPKGCALTYGALDRHWAWQPGVWSPVAREMAAGFERYLLFGTLASMVVFEFLGLAVLGGGTVVIPVEPEFPRVYRDLRITGSIFTVPRLTQIIDTGTELPDMRAMMVGGSPISASRLEQAVKLLGPVVYQGYGATEAGSISMLTPRELPAKADTVGRPHPMVRVRAHEGELLVSSPYLMSGYWNGEENPVADGWLRTGDLGHVDDEGYIHIVGRAREAVMVNAMVVYLGPIERALESHPDVEEAYVVGAPDRATGEAAHAFVVAKDPDIGELKGHVQEELGADHVPATITVIDEVPLAASGKPDKKALLALIVL</sequence>
<dbReference type="PROSITE" id="PS00455">
    <property type="entry name" value="AMP_BINDING"/>
    <property type="match status" value="1"/>
</dbReference>
<evidence type="ECO:0000313" key="4">
    <source>
        <dbReference type="Proteomes" id="UP000308705"/>
    </source>
</evidence>